<evidence type="ECO:0000256" key="4">
    <source>
        <dbReference type="ARBA" id="ARBA00005093"/>
    </source>
</evidence>
<evidence type="ECO:0000256" key="5">
    <source>
        <dbReference type="ARBA" id="ARBA00010195"/>
    </source>
</evidence>
<keyword evidence="10" id="KW-0479">Metal-binding</keyword>
<dbReference type="GO" id="GO:0005789">
    <property type="term" value="C:endoplasmic reticulum membrane"/>
    <property type="evidence" value="ECO:0007669"/>
    <property type="project" value="UniProtKB-SubCell"/>
</dbReference>
<keyword evidence="12" id="KW-0735">Signal-anchor</keyword>
<protein>
    <recommendedName>
        <fullName evidence="6">protein xylosyltransferase</fullName>
        <ecNumber evidence="6">2.4.2.26</ecNumber>
    </recommendedName>
    <alternativeName>
        <fullName evidence="18">Peptide O-xylosyltransferase</fullName>
    </alternativeName>
</protein>
<dbReference type="GO" id="GO:0000139">
    <property type="term" value="C:Golgi membrane"/>
    <property type="evidence" value="ECO:0007669"/>
    <property type="project" value="UniProtKB-SubCell"/>
</dbReference>
<evidence type="ECO:0000256" key="10">
    <source>
        <dbReference type="ARBA" id="ARBA00022723"/>
    </source>
</evidence>
<evidence type="ECO:0000313" key="21">
    <source>
        <dbReference type="EMBL" id="SVE94080.1"/>
    </source>
</evidence>
<comment type="catalytic activity">
    <reaction evidence="19">
        <text>UDP-alpha-D-xylose + L-seryl-[protein] = 3-O-(beta-D-xylosyl)-L-seryl-[protein] + UDP + H(+)</text>
        <dbReference type="Rhea" id="RHEA:50192"/>
        <dbReference type="Rhea" id="RHEA-COMP:9863"/>
        <dbReference type="Rhea" id="RHEA-COMP:12567"/>
        <dbReference type="ChEBI" id="CHEBI:15378"/>
        <dbReference type="ChEBI" id="CHEBI:29999"/>
        <dbReference type="ChEBI" id="CHEBI:57632"/>
        <dbReference type="ChEBI" id="CHEBI:58223"/>
        <dbReference type="ChEBI" id="CHEBI:132085"/>
        <dbReference type="EC" id="2.4.2.26"/>
    </reaction>
</comment>
<dbReference type="EMBL" id="LR024461">
    <property type="protein sequence ID" value="SVE94080.1"/>
    <property type="molecule type" value="mRNA"/>
</dbReference>
<dbReference type="UniPathway" id="UPA00755"/>
<keyword evidence="16" id="KW-1015">Disulfide bond</keyword>
<keyword evidence="14" id="KW-0333">Golgi apparatus</keyword>
<dbReference type="InterPro" id="IPR003406">
    <property type="entry name" value="Glyco_trans_14"/>
</dbReference>
<comment type="pathway">
    <text evidence="4">Glycan metabolism; heparan sulfate biosynthesis.</text>
</comment>
<reference evidence="21" key="1">
    <citation type="submission" date="2018-08" db="EMBL/GenBank/DDBJ databases">
        <authorList>
            <person name="Cornetti L."/>
        </authorList>
    </citation>
    <scope>NUCLEOTIDE SEQUENCE</scope>
    <source>
        <strain evidence="21">OM-SAIQ-clone2</strain>
    </source>
</reference>
<proteinExistence type="evidence at transcript level"/>
<evidence type="ECO:0000256" key="1">
    <source>
        <dbReference type="ARBA" id="ARBA00004323"/>
    </source>
</evidence>
<evidence type="ECO:0000256" key="2">
    <source>
        <dbReference type="ARBA" id="ARBA00004648"/>
    </source>
</evidence>
<dbReference type="EC" id="2.4.2.26" evidence="6"/>
<dbReference type="Pfam" id="PF01822">
    <property type="entry name" value="WSC"/>
    <property type="match status" value="1"/>
</dbReference>
<keyword evidence="17" id="KW-0325">Glycoprotein</keyword>
<evidence type="ECO:0000259" key="20">
    <source>
        <dbReference type="PROSITE" id="PS51212"/>
    </source>
</evidence>
<accession>A0A4Y7NLF6</accession>
<dbReference type="GO" id="GO:0046872">
    <property type="term" value="F:metal ion binding"/>
    <property type="evidence" value="ECO:0007669"/>
    <property type="project" value="UniProtKB-KW"/>
</dbReference>
<evidence type="ECO:0000256" key="11">
    <source>
        <dbReference type="ARBA" id="ARBA00022824"/>
    </source>
</evidence>
<dbReference type="InterPro" id="IPR002889">
    <property type="entry name" value="WSC_carb-bd"/>
</dbReference>
<dbReference type="PANTHER" id="PTHR46025:SF3">
    <property type="entry name" value="XYLOSYLTRANSFERASE OXT"/>
    <property type="match status" value="1"/>
</dbReference>
<organism evidence="21">
    <name type="scientific">Simocephalus serrulatus</name>
    <dbReference type="NCBI Taxonomy" id="117539"/>
    <lineage>
        <taxon>Eukaryota</taxon>
        <taxon>Metazoa</taxon>
        <taxon>Ecdysozoa</taxon>
        <taxon>Arthropoda</taxon>
        <taxon>Crustacea</taxon>
        <taxon>Branchiopoda</taxon>
        <taxon>Diplostraca</taxon>
        <taxon>Cladocera</taxon>
        <taxon>Anomopoda</taxon>
        <taxon>Daphniidae</taxon>
        <taxon>Simocephalus</taxon>
    </lineage>
</organism>
<evidence type="ECO:0000256" key="8">
    <source>
        <dbReference type="ARBA" id="ARBA00022679"/>
    </source>
</evidence>
<evidence type="ECO:0000256" key="16">
    <source>
        <dbReference type="ARBA" id="ARBA00023157"/>
    </source>
</evidence>
<comment type="subcellular location">
    <subcellularLocation>
        <location evidence="2">Endoplasmic reticulum membrane</location>
        <topology evidence="2">Single-pass type II membrane protein</topology>
    </subcellularLocation>
    <subcellularLocation>
        <location evidence="1">Golgi apparatus membrane</location>
        <topology evidence="1">Single-pass type II membrane protein</topology>
    </subcellularLocation>
</comment>
<evidence type="ECO:0000256" key="6">
    <source>
        <dbReference type="ARBA" id="ARBA00011972"/>
    </source>
</evidence>
<dbReference type="InterPro" id="IPR043538">
    <property type="entry name" value="XYLT"/>
</dbReference>
<evidence type="ECO:0000256" key="19">
    <source>
        <dbReference type="ARBA" id="ARBA00047847"/>
    </source>
</evidence>
<keyword evidence="9" id="KW-0812">Transmembrane</keyword>
<keyword evidence="7" id="KW-0328">Glycosyltransferase</keyword>
<evidence type="ECO:0000256" key="3">
    <source>
        <dbReference type="ARBA" id="ARBA00004840"/>
    </source>
</evidence>
<dbReference type="InterPro" id="IPR024448">
    <property type="entry name" value="XylT_C"/>
</dbReference>
<evidence type="ECO:0000256" key="9">
    <source>
        <dbReference type="ARBA" id="ARBA00022692"/>
    </source>
</evidence>
<feature type="domain" description="WSC" evidence="20">
    <location>
        <begin position="118"/>
        <end position="211"/>
    </location>
</feature>
<keyword evidence="15" id="KW-0472">Membrane</keyword>
<evidence type="ECO:0000256" key="18">
    <source>
        <dbReference type="ARBA" id="ARBA00042865"/>
    </source>
</evidence>
<dbReference type="AlphaFoldDB" id="A0A4Y7NLF6"/>
<dbReference type="GO" id="GO:0050650">
    <property type="term" value="P:chondroitin sulfate proteoglycan biosynthetic process"/>
    <property type="evidence" value="ECO:0007669"/>
    <property type="project" value="TreeGrafter"/>
</dbReference>
<dbReference type="GO" id="GO:0030158">
    <property type="term" value="F:protein xylosyltransferase activity"/>
    <property type="evidence" value="ECO:0007669"/>
    <property type="project" value="UniProtKB-EC"/>
</dbReference>
<dbReference type="Pfam" id="PF02485">
    <property type="entry name" value="Branch"/>
    <property type="match status" value="1"/>
</dbReference>
<sequence>MLAIVPVRQHLWPDSDITNIRQYLRNPRVNWKSPSLTKKLSICCRKKKPQTKQQVCDRKLIENKSQCGSVGKTALSAIKRANTQKCKEELKEIACKLKNNELVPERLPNYCPRKESIPGSSLGCFHDNNQSRLLSSYGVKLPGLSVQKCVDLCAQSAYNYAGVHNGRECYCGNKLPSLEHLLTGQYCSVPCDGKSSQTCGGVDATEVFDTGVPTRDSAKLQDPIVNGTAKIAFILTLNGRALRQVTRLLRIIYRPHHVYLIHVDARQDFLFRSLLQLELKHPNIRLIRKRHSSIWGGASLLDVLLQSMEQLLQIDSQWQFVFNLSESDFPLRSIESLEAFLAANPGRNFLKSHGRQTRQFIHKQGLDRVFHQCESRMWRLGDRNLPAGIRIDGGSDWVGLTRQLVQYATSSSNNSDPLLRGLKELYRYTLLPAESFFHVLILNSKYCDSYADNNLRMTLWRRSQGCLCQHRHVVDWCGCSPMVFRTSDWTHLTSVMAKSTVFFARKFEAALDQSIMNRLEDQLTNSSLTYPGLDSYWENAYHVSDLTPKTNLALLGVTESLAKHAISLLLQNDVAECTSLRPSRTVAITSYFRHDHYQGDLIHFEVEEKNVLFETLVKPLSKTIHFVDSPRLLSIFQVGSDYDPKELVLRNRLGVLSSRSKPVVIYKWASHVSNTSNLAHLVWFDPDNNVRAVHQVNVTNTSKMNSQQLELEGPLKLGVWIVAFIHDGKRIATTEFFITPQIGDQSLQLGTVYNESHKAWEKYLPDDARSVAARRARASLLNNDTVSFLDKMVAEFYAIQDICYIGHPPNCANSHNHDMQSCLITDWSSFSQDPKSNLL</sequence>
<evidence type="ECO:0000256" key="14">
    <source>
        <dbReference type="ARBA" id="ARBA00023034"/>
    </source>
</evidence>
<evidence type="ECO:0000256" key="17">
    <source>
        <dbReference type="ARBA" id="ARBA00023180"/>
    </source>
</evidence>
<gene>
    <name evidence="21" type="primary">EOG090X01AN</name>
</gene>
<dbReference type="SMART" id="SM00321">
    <property type="entry name" value="WSC"/>
    <property type="match status" value="1"/>
</dbReference>
<keyword evidence="13" id="KW-1133">Transmembrane helix</keyword>
<dbReference type="UniPathway" id="UPA00756"/>
<dbReference type="GO" id="GO:0015012">
    <property type="term" value="P:heparan sulfate proteoglycan biosynthetic process"/>
    <property type="evidence" value="ECO:0007669"/>
    <property type="project" value="UniProtKB-UniPathway"/>
</dbReference>
<evidence type="ECO:0000256" key="7">
    <source>
        <dbReference type="ARBA" id="ARBA00022676"/>
    </source>
</evidence>
<name>A0A4Y7NLF6_9CRUS</name>
<evidence type="ECO:0000256" key="15">
    <source>
        <dbReference type="ARBA" id="ARBA00023136"/>
    </source>
</evidence>
<dbReference type="PROSITE" id="PS51212">
    <property type="entry name" value="WSC"/>
    <property type="match status" value="1"/>
</dbReference>
<dbReference type="Pfam" id="PF12529">
    <property type="entry name" value="Xylo_C"/>
    <property type="match status" value="1"/>
</dbReference>
<evidence type="ECO:0000256" key="13">
    <source>
        <dbReference type="ARBA" id="ARBA00022989"/>
    </source>
</evidence>
<comment type="similarity">
    <text evidence="5">Belongs to the glycosyltransferase 14 family. XylT subfamily.</text>
</comment>
<evidence type="ECO:0000256" key="12">
    <source>
        <dbReference type="ARBA" id="ARBA00022968"/>
    </source>
</evidence>
<dbReference type="PANTHER" id="PTHR46025">
    <property type="entry name" value="XYLOSYLTRANSFERASE OXT"/>
    <property type="match status" value="1"/>
</dbReference>
<keyword evidence="11" id="KW-0256">Endoplasmic reticulum</keyword>
<keyword evidence="8" id="KW-0808">Transferase</keyword>
<comment type="pathway">
    <text evidence="3">Glycan metabolism; chondroitin sulfate biosynthesis.</text>
</comment>